<keyword evidence="1" id="KW-0812">Transmembrane</keyword>
<dbReference type="Proteomes" id="UP000447545">
    <property type="component" value="Unassembled WGS sequence"/>
</dbReference>
<organism evidence="2 3">
    <name type="scientific">Winogradskyella ouciana</name>
    <dbReference type="NCBI Taxonomy" id="2608631"/>
    <lineage>
        <taxon>Bacteria</taxon>
        <taxon>Pseudomonadati</taxon>
        <taxon>Bacteroidota</taxon>
        <taxon>Flavobacteriia</taxon>
        <taxon>Flavobacteriales</taxon>
        <taxon>Flavobacteriaceae</taxon>
        <taxon>Winogradskyella</taxon>
    </lineage>
</organism>
<evidence type="ECO:0000313" key="2">
    <source>
        <dbReference type="EMBL" id="MTE27741.1"/>
    </source>
</evidence>
<feature type="transmembrane region" description="Helical" evidence="1">
    <location>
        <begin position="7"/>
        <end position="25"/>
    </location>
</feature>
<accession>A0A7K1GF68</accession>
<feature type="transmembrane region" description="Helical" evidence="1">
    <location>
        <begin position="31"/>
        <end position="48"/>
    </location>
</feature>
<keyword evidence="1" id="KW-0472">Membrane</keyword>
<evidence type="ECO:0000256" key="1">
    <source>
        <dbReference type="SAM" id="Phobius"/>
    </source>
</evidence>
<feature type="transmembrane region" description="Helical" evidence="1">
    <location>
        <begin position="55"/>
        <end position="77"/>
    </location>
</feature>
<dbReference type="AlphaFoldDB" id="A0A7K1GF68"/>
<keyword evidence="3" id="KW-1185">Reference proteome</keyword>
<keyword evidence="1" id="KW-1133">Transmembrane helix</keyword>
<sequence>MTNKSSTLYTVILVLSLFLFLIKGFQYAVLGSYIPLVLALVICMLFYLNRKKKKALNILIKIWALLIIIWSLLRLLIGTADRFGKELMENHLQENLGVTGSLISLLFLVVGFYLFNKKRRQQWLN</sequence>
<protein>
    <submittedName>
        <fullName evidence="2">Uncharacterized protein</fullName>
    </submittedName>
</protein>
<comment type="caution">
    <text evidence="2">The sequence shown here is derived from an EMBL/GenBank/DDBJ whole genome shotgun (WGS) entry which is preliminary data.</text>
</comment>
<reference evidence="2 3" key="1">
    <citation type="submission" date="2019-11" db="EMBL/GenBank/DDBJ databases">
        <title>Winogradskyella ouciana sp. nov., isolated from the hadal seawater of the Mariana Trench.</title>
        <authorList>
            <person name="Liu R."/>
        </authorList>
    </citation>
    <scope>NUCLEOTIDE SEQUENCE [LARGE SCALE GENOMIC DNA]</scope>
    <source>
        <strain evidence="2 3">ZXX205</strain>
    </source>
</reference>
<feature type="transmembrane region" description="Helical" evidence="1">
    <location>
        <begin position="97"/>
        <end position="115"/>
    </location>
</feature>
<proteinExistence type="predicted"/>
<name>A0A7K1GF68_9FLAO</name>
<evidence type="ECO:0000313" key="3">
    <source>
        <dbReference type="Proteomes" id="UP000447545"/>
    </source>
</evidence>
<gene>
    <name evidence="2" type="ORF">F1003_12430</name>
</gene>
<dbReference type="EMBL" id="WJYA01000007">
    <property type="protein sequence ID" value="MTE27741.1"/>
    <property type="molecule type" value="Genomic_DNA"/>
</dbReference>